<dbReference type="AlphaFoldDB" id="A0A395HYH8"/>
<keyword evidence="12" id="KW-0325">Glycoprotein</keyword>
<comment type="subcellular location">
    <subcellularLocation>
        <location evidence="2">Secreted</location>
    </subcellularLocation>
</comment>
<keyword evidence="26" id="KW-1185">Reference proteome</keyword>
<dbReference type="Proteomes" id="UP000248961">
    <property type="component" value="Unassembled WGS sequence"/>
</dbReference>
<dbReference type="InterPro" id="IPR023828">
    <property type="entry name" value="Peptidase_S8_Ser-AS"/>
</dbReference>
<organism evidence="25 26">
    <name type="scientific">Aspergillus homomorphus (strain CBS 101889)</name>
    <dbReference type="NCBI Taxonomy" id="1450537"/>
    <lineage>
        <taxon>Eukaryota</taxon>
        <taxon>Fungi</taxon>
        <taxon>Dikarya</taxon>
        <taxon>Ascomycota</taxon>
        <taxon>Pezizomycotina</taxon>
        <taxon>Eurotiomycetes</taxon>
        <taxon>Eurotiomycetidae</taxon>
        <taxon>Eurotiales</taxon>
        <taxon>Aspergillaceae</taxon>
        <taxon>Aspergillus</taxon>
        <taxon>Aspergillus subgen. Circumdati</taxon>
    </lineage>
</organism>
<evidence type="ECO:0000256" key="20">
    <source>
        <dbReference type="RuleBase" id="RU003355"/>
    </source>
</evidence>
<dbReference type="PANTHER" id="PTHR43806:SF58">
    <property type="entry name" value="ALKALINE PROTEASE 1-RELATED"/>
    <property type="match status" value="1"/>
</dbReference>
<keyword evidence="7 19" id="KW-0645">Protease</keyword>
<evidence type="ECO:0000256" key="11">
    <source>
        <dbReference type="ARBA" id="ARBA00023145"/>
    </source>
</evidence>
<dbReference type="InterPro" id="IPR000209">
    <property type="entry name" value="Peptidase_S8/S53_dom"/>
</dbReference>
<feature type="region of interest" description="Disordered" evidence="21">
    <location>
        <begin position="397"/>
        <end position="430"/>
    </location>
</feature>
<evidence type="ECO:0000256" key="1">
    <source>
        <dbReference type="ARBA" id="ARBA00001242"/>
    </source>
</evidence>
<evidence type="ECO:0000256" key="3">
    <source>
        <dbReference type="ARBA" id="ARBA00011073"/>
    </source>
</evidence>
<evidence type="ECO:0000256" key="12">
    <source>
        <dbReference type="ARBA" id="ARBA00023180"/>
    </source>
</evidence>
<dbReference type="FunFam" id="3.30.70.80:FF:000008">
    <property type="entry name" value="Alkaline protease 1"/>
    <property type="match status" value="1"/>
</dbReference>
<dbReference type="InterPro" id="IPR050131">
    <property type="entry name" value="Peptidase_S8_subtilisin-like"/>
</dbReference>
<keyword evidence="8 22" id="KW-0732">Signal</keyword>
<dbReference type="SUPFAM" id="SSF54897">
    <property type="entry name" value="Protease propeptides/inhibitors"/>
    <property type="match status" value="1"/>
</dbReference>
<dbReference type="GO" id="GO:0004252">
    <property type="term" value="F:serine-type endopeptidase activity"/>
    <property type="evidence" value="ECO:0007669"/>
    <property type="project" value="UniProtKB-UniRule"/>
</dbReference>
<dbReference type="PROSITE" id="PS00137">
    <property type="entry name" value="SUBTILASE_HIS"/>
    <property type="match status" value="1"/>
</dbReference>
<feature type="signal peptide" evidence="22">
    <location>
        <begin position="1"/>
        <end position="20"/>
    </location>
</feature>
<keyword evidence="6" id="KW-0964">Secreted</keyword>
<dbReference type="RefSeq" id="XP_025551597.1">
    <property type="nucleotide sequence ID" value="XM_025700916.1"/>
</dbReference>
<dbReference type="Pfam" id="PF00082">
    <property type="entry name" value="Peptidase_S8"/>
    <property type="match status" value="1"/>
</dbReference>
<keyword evidence="9 19" id="KW-0378">Hydrolase</keyword>
<dbReference type="SUPFAM" id="SSF52743">
    <property type="entry name" value="Subtilisin-like"/>
    <property type="match status" value="1"/>
</dbReference>
<evidence type="ECO:0000256" key="18">
    <source>
        <dbReference type="ARBA" id="ARBA00056888"/>
    </source>
</evidence>
<comment type="function">
    <text evidence="18">Secreted alkaline protease that allows assimilation of proteinaceous substrates.</text>
</comment>
<dbReference type="PROSITE" id="PS51892">
    <property type="entry name" value="SUBTILASE"/>
    <property type="match status" value="1"/>
</dbReference>
<evidence type="ECO:0000256" key="9">
    <source>
        <dbReference type="ARBA" id="ARBA00022801"/>
    </source>
</evidence>
<evidence type="ECO:0000256" key="17">
    <source>
        <dbReference type="ARBA" id="ARBA00033459"/>
    </source>
</evidence>
<keyword evidence="10 19" id="KW-0720">Serine protease</keyword>
<feature type="active site" description="Charge relay system" evidence="19">
    <location>
        <position position="193"/>
    </location>
</feature>
<evidence type="ECO:0000256" key="5">
    <source>
        <dbReference type="ARBA" id="ARBA00019429"/>
    </source>
</evidence>
<keyword evidence="11" id="KW-0865">Zymogen</keyword>
<proteinExistence type="inferred from homology"/>
<evidence type="ECO:0000313" key="25">
    <source>
        <dbReference type="EMBL" id="RAL12443.1"/>
    </source>
</evidence>
<dbReference type="Pfam" id="PF05922">
    <property type="entry name" value="Inhibitor_I9"/>
    <property type="match status" value="1"/>
</dbReference>
<dbReference type="InterPro" id="IPR015500">
    <property type="entry name" value="Peptidase_S8_subtilisin-rel"/>
</dbReference>
<evidence type="ECO:0000256" key="4">
    <source>
        <dbReference type="ARBA" id="ARBA00011951"/>
    </source>
</evidence>
<sequence length="430" mass="45693">MASLRSVLLVFGSVLSAVLCAPWLESRQTLQTIPGKYIVTFKPGTDDAKIDEHTAWATNLHKRHLEDRSFTEQDLPVGIERHYKINRFAGYAGSFDDATIAAIRQHADVANVEDDQIWYPDGLITEHNSPWGLGCISHRGLASTDYVYDDSAGIGTYAYIVDTGVLSTHDEFAGRALLAYNAVGGQHTDGVGHGTHVAGIIGGRTYGVAKRTSLVSVKVFTGESSSTSVILDGYNWAVNDIVTKNRTSKAVINMSLGGSYSSTFNDAVENAFDEGVLTVVAAGNENRDAARTSPASAPNAVTVAAINRRNSRSNFSNFGSVVDIFAPGEDILSSWIGSDTTTRTISGTSMATPHVTGLTLYLMALEVLSTPTAVTARLKALATRNVVTNTAGSPNLLAYNGNGRASDHQGDGDGDGDNDGGWDKEELGIL</sequence>
<evidence type="ECO:0000256" key="22">
    <source>
        <dbReference type="SAM" id="SignalP"/>
    </source>
</evidence>
<evidence type="ECO:0000256" key="6">
    <source>
        <dbReference type="ARBA" id="ARBA00022525"/>
    </source>
</evidence>
<name>A0A395HYH8_ASPHC</name>
<evidence type="ECO:0000313" key="26">
    <source>
        <dbReference type="Proteomes" id="UP000248961"/>
    </source>
</evidence>
<dbReference type="PROSITE" id="PS00138">
    <property type="entry name" value="SUBTILASE_SER"/>
    <property type="match status" value="1"/>
</dbReference>
<reference evidence="25 26" key="1">
    <citation type="submission" date="2018-02" db="EMBL/GenBank/DDBJ databases">
        <title>The genomes of Aspergillus section Nigri reveals drivers in fungal speciation.</title>
        <authorList>
            <consortium name="DOE Joint Genome Institute"/>
            <person name="Vesth T.C."/>
            <person name="Nybo J."/>
            <person name="Theobald S."/>
            <person name="Brandl J."/>
            <person name="Frisvad J.C."/>
            <person name="Nielsen K.F."/>
            <person name="Lyhne E.K."/>
            <person name="Kogle M.E."/>
            <person name="Kuo A."/>
            <person name="Riley R."/>
            <person name="Clum A."/>
            <person name="Nolan M."/>
            <person name="Lipzen A."/>
            <person name="Salamov A."/>
            <person name="Henrissat B."/>
            <person name="Wiebenga A."/>
            <person name="De vries R.P."/>
            <person name="Grigoriev I.V."/>
            <person name="Mortensen U.H."/>
            <person name="Andersen M.R."/>
            <person name="Baker S.E."/>
        </authorList>
    </citation>
    <scope>NUCLEOTIDE SEQUENCE [LARGE SCALE GENOMIC DNA]</scope>
    <source>
        <strain evidence="25 26">CBS 101889</strain>
    </source>
</reference>
<dbReference type="FunFam" id="3.40.50.200:FF:000014">
    <property type="entry name" value="Proteinase K"/>
    <property type="match status" value="1"/>
</dbReference>
<dbReference type="Gene3D" id="3.40.50.200">
    <property type="entry name" value="Peptidase S8/S53 domain"/>
    <property type="match status" value="1"/>
</dbReference>
<feature type="active site" description="Charge relay system" evidence="19">
    <location>
        <position position="349"/>
    </location>
</feature>
<dbReference type="GO" id="GO:0006508">
    <property type="term" value="P:proteolysis"/>
    <property type="evidence" value="ECO:0007669"/>
    <property type="project" value="UniProtKB-KW"/>
</dbReference>
<dbReference type="InterPro" id="IPR022398">
    <property type="entry name" value="Peptidase_S8_His-AS"/>
</dbReference>
<evidence type="ECO:0000256" key="2">
    <source>
        <dbReference type="ARBA" id="ARBA00004613"/>
    </source>
</evidence>
<dbReference type="GO" id="GO:0005576">
    <property type="term" value="C:extracellular region"/>
    <property type="evidence" value="ECO:0007669"/>
    <property type="project" value="UniProtKB-SubCell"/>
</dbReference>
<dbReference type="InterPro" id="IPR010259">
    <property type="entry name" value="S8pro/Inhibitor_I9"/>
</dbReference>
<dbReference type="STRING" id="1450537.A0A395HYH8"/>
<feature type="chain" id="PRO_5017407331" description="Alkaline protease 1" evidence="22">
    <location>
        <begin position="21"/>
        <end position="430"/>
    </location>
</feature>
<gene>
    <name evidence="25" type="ORF">BO97DRAFT_57606</name>
</gene>
<feature type="domain" description="Inhibitor I9" evidence="24">
    <location>
        <begin position="36"/>
        <end position="119"/>
    </location>
</feature>
<comment type="catalytic activity">
    <reaction evidence="1">
        <text>Hydrolysis of proteins with broad specificity, and of Bz-Arg-OEt &gt; Ac-Tyr-OEt. Does not hydrolyze peptide amides.</text>
        <dbReference type="EC" id="3.4.21.63"/>
    </reaction>
</comment>
<dbReference type="OrthoDB" id="206201at2759"/>
<dbReference type="InterPro" id="IPR036852">
    <property type="entry name" value="Peptidase_S8/S53_dom_sf"/>
</dbReference>
<comment type="similarity">
    <text evidence="3 19 20">Belongs to the peptidase S8 family.</text>
</comment>
<evidence type="ECO:0000256" key="21">
    <source>
        <dbReference type="SAM" id="MobiDB-lite"/>
    </source>
</evidence>
<dbReference type="EMBL" id="KZ824283">
    <property type="protein sequence ID" value="RAL12443.1"/>
    <property type="molecule type" value="Genomic_DNA"/>
</dbReference>
<evidence type="ECO:0000256" key="19">
    <source>
        <dbReference type="PROSITE-ProRule" id="PRU01240"/>
    </source>
</evidence>
<evidence type="ECO:0000256" key="8">
    <source>
        <dbReference type="ARBA" id="ARBA00022729"/>
    </source>
</evidence>
<evidence type="ECO:0000256" key="16">
    <source>
        <dbReference type="ARBA" id="ARBA00033045"/>
    </source>
</evidence>
<accession>A0A395HYH8</accession>
<dbReference type="GeneID" id="37205205"/>
<protein>
    <recommendedName>
        <fullName evidence="5">Alkaline protease 1</fullName>
        <ecNumber evidence="4">3.4.21.63</ecNumber>
    </recommendedName>
    <alternativeName>
        <fullName evidence="17">Aspergillopeptidase B</fullName>
    </alternativeName>
    <alternativeName>
        <fullName evidence="16">Aspergillus proteinase B</fullName>
    </alternativeName>
    <alternativeName>
        <fullName evidence="15">Elastase</fullName>
    </alternativeName>
    <alternativeName>
        <fullName evidence="14">Elastinolytic serine proteinase</fullName>
    </alternativeName>
    <alternativeName>
        <fullName evidence="13">Oryzin</fullName>
    </alternativeName>
</protein>
<evidence type="ECO:0000259" key="24">
    <source>
        <dbReference type="Pfam" id="PF05922"/>
    </source>
</evidence>
<dbReference type="Gene3D" id="3.30.70.80">
    <property type="entry name" value="Peptidase S8 propeptide/proteinase inhibitor I9"/>
    <property type="match status" value="1"/>
</dbReference>
<feature type="active site" description="Charge relay system" evidence="19">
    <location>
        <position position="162"/>
    </location>
</feature>
<evidence type="ECO:0000256" key="10">
    <source>
        <dbReference type="ARBA" id="ARBA00022825"/>
    </source>
</evidence>
<dbReference type="VEuPathDB" id="FungiDB:BO97DRAFT_57606"/>
<dbReference type="InterPro" id="IPR034193">
    <property type="entry name" value="PCSK9_ProteinaseK-like"/>
</dbReference>
<dbReference type="CDD" id="cd04077">
    <property type="entry name" value="Peptidases_S8_PCSK9_ProteinaseK_like"/>
    <property type="match status" value="1"/>
</dbReference>
<dbReference type="PROSITE" id="PS00136">
    <property type="entry name" value="SUBTILASE_ASP"/>
    <property type="match status" value="1"/>
</dbReference>
<dbReference type="PRINTS" id="PR00723">
    <property type="entry name" value="SUBTILISIN"/>
</dbReference>
<dbReference type="EC" id="3.4.21.63" evidence="4"/>
<dbReference type="PANTHER" id="PTHR43806">
    <property type="entry name" value="PEPTIDASE S8"/>
    <property type="match status" value="1"/>
</dbReference>
<evidence type="ECO:0000259" key="23">
    <source>
        <dbReference type="Pfam" id="PF00082"/>
    </source>
</evidence>
<feature type="compositionally biased region" description="Basic and acidic residues" evidence="21">
    <location>
        <begin position="421"/>
        <end position="430"/>
    </location>
</feature>
<evidence type="ECO:0000256" key="14">
    <source>
        <dbReference type="ARBA" id="ARBA00031429"/>
    </source>
</evidence>
<dbReference type="InterPro" id="IPR037045">
    <property type="entry name" value="S8pro/Inhibitor_I9_sf"/>
</dbReference>
<evidence type="ECO:0000256" key="13">
    <source>
        <dbReference type="ARBA" id="ARBA00031236"/>
    </source>
</evidence>
<dbReference type="InterPro" id="IPR023827">
    <property type="entry name" value="Peptidase_S8_Asp-AS"/>
</dbReference>
<evidence type="ECO:0000256" key="7">
    <source>
        <dbReference type="ARBA" id="ARBA00022670"/>
    </source>
</evidence>
<feature type="domain" description="Peptidase S8/S53" evidence="23">
    <location>
        <begin position="160"/>
        <end position="403"/>
    </location>
</feature>
<evidence type="ECO:0000256" key="15">
    <source>
        <dbReference type="ARBA" id="ARBA00031855"/>
    </source>
</evidence>